<dbReference type="EMBL" id="CU633900">
    <property type="protein sequence ID" value="CAP69208.1"/>
    <property type="molecule type" value="Genomic_DNA"/>
</dbReference>
<protein>
    <submittedName>
        <fullName evidence="1">Podospora anserina S mat+ genomic DNA chromosome 7, supercontig 1</fullName>
    </submittedName>
</protein>
<name>B2AXT4_PODAN</name>
<dbReference type="OrthoDB" id="187522at2759"/>
<sequence length="107" mass="11571">MLSESICLRIVPYSLLTHCAMSDFSDAGALLLAATSSSADLLAVNINFPSTYSALAASAILAHYGSNTPIGIRRPLTNVTFFDSWFFELGEYTSKVAYHWSGVVWAS</sequence>
<reference evidence="3" key="3">
    <citation type="journal article" date="2014" name="Genetics">
        <title>Maintaining two mating types: Structure of the mating type locus and its role in heterokaryosis in Podospora anserina.</title>
        <authorList>
            <person name="Grognet P."/>
            <person name="Bidard F."/>
            <person name="Kuchly C."/>
            <person name="Tong L.C.H."/>
            <person name="Coppin E."/>
            <person name="Benkhali J.A."/>
            <person name="Couloux A."/>
            <person name="Wincker P."/>
            <person name="Debuchy R."/>
            <person name="Silar P."/>
        </authorList>
    </citation>
    <scope>GENOME REANNOTATION</scope>
    <source>
        <strain evidence="3">S / ATCC MYA-4624 / DSM 980 / FGSC 10383</strain>
    </source>
</reference>
<dbReference type="Proteomes" id="UP000001197">
    <property type="component" value="Chromosome 7"/>
</dbReference>
<dbReference type="eggNOG" id="ENOG502SKET">
    <property type="taxonomic scope" value="Eukaryota"/>
</dbReference>
<gene>
    <name evidence="1" type="ORF">PODANS_7_11640</name>
</gene>
<evidence type="ECO:0000313" key="2">
    <source>
        <dbReference type="EMBL" id="CDP32689.1"/>
    </source>
</evidence>
<dbReference type="InParanoid" id="B2AXT4"/>
<dbReference type="HOGENOM" id="CLU_2211082_0_0_1"/>
<dbReference type="KEGG" id="pan:PODANSg5570"/>
<keyword evidence="3" id="KW-1185">Reference proteome</keyword>
<dbReference type="GeneID" id="6192566"/>
<evidence type="ECO:0000313" key="3">
    <source>
        <dbReference type="Proteomes" id="UP000001197"/>
    </source>
</evidence>
<reference evidence="2" key="4">
    <citation type="submission" date="2014-09" db="EMBL/GenBank/DDBJ databases">
        <title>Maintaining two mating types: Structure of the mating type locus and its role in heterokaryosis in Podospora anserina.</title>
        <authorList>
            <person name="Grognet P."/>
            <person name="Bidard F."/>
            <person name="Kuchly C."/>
            <person name="Chan Ho Tong L."/>
            <person name="Coppin E."/>
            <person name="Ait Benkhali J."/>
            <person name="Couloux A."/>
            <person name="Wincker P."/>
            <person name="Debuchy R."/>
            <person name="Silar P."/>
        </authorList>
    </citation>
    <scope>NUCLEOTIDE SEQUENCE</scope>
</reference>
<reference evidence="1 3" key="1">
    <citation type="journal article" date="2008" name="Genome Biol.">
        <title>The genome sequence of the model ascomycete fungus Podospora anserina.</title>
        <authorList>
            <person name="Espagne E."/>
            <person name="Lespinet O."/>
            <person name="Malagnac F."/>
            <person name="Da Silva C."/>
            <person name="Jaillon O."/>
            <person name="Porcel B.M."/>
            <person name="Couloux A."/>
            <person name="Aury J.-M."/>
            <person name="Segurens B."/>
            <person name="Poulain J."/>
            <person name="Anthouard V."/>
            <person name="Grossetete S."/>
            <person name="Khalili H."/>
            <person name="Coppin E."/>
            <person name="Dequard-Chablat M."/>
            <person name="Picard M."/>
            <person name="Contamine V."/>
            <person name="Arnaise S."/>
            <person name="Bourdais A."/>
            <person name="Berteaux-Lecellier V."/>
            <person name="Gautheret D."/>
            <person name="de Vries R.P."/>
            <person name="Battaglia E."/>
            <person name="Coutinho P.M."/>
            <person name="Danchin E.G.J."/>
            <person name="Henrissat B."/>
            <person name="El Khoury R."/>
            <person name="Sainsard-Chanet A."/>
            <person name="Boivin A."/>
            <person name="Pinan-Lucarre B."/>
            <person name="Sellem C.H."/>
            <person name="Debuchy R."/>
            <person name="Wincker P."/>
            <person name="Weissenbach J."/>
            <person name="Silar P."/>
        </authorList>
    </citation>
    <scope>NUCLEOTIDE SEQUENCE [LARGE SCALE GENOMIC DNA]</scope>
    <source>
        <strain evidence="3">S / ATCC MYA-4624 / DSM 980 / FGSC 10383</strain>
        <strain evidence="1">S mat+</strain>
    </source>
</reference>
<dbReference type="STRING" id="515849.B2AXT4"/>
<dbReference type="RefSeq" id="XP_001908535.1">
    <property type="nucleotide sequence ID" value="XM_001908500.1"/>
</dbReference>
<organism evidence="1">
    <name type="scientific">Podospora anserina (strain S / ATCC MYA-4624 / DSM 980 / FGSC 10383)</name>
    <name type="common">Pleurage anserina</name>
    <dbReference type="NCBI Taxonomy" id="515849"/>
    <lineage>
        <taxon>Eukaryota</taxon>
        <taxon>Fungi</taxon>
        <taxon>Dikarya</taxon>
        <taxon>Ascomycota</taxon>
        <taxon>Pezizomycotina</taxon>
        <taxon>Sordariomycetes</taxon>
        <taxon>Sordariomycetidae</taxon>
        <taxon>Sordariales</taxon>
        <taxon>Podosporaceae</taxon>
        <taxon>Podospora</taxon>
        <taxon>Podospora anserina</taxon>
    </lineage>
</organism>
<dbReference type="EMBL" id="FO904942">
    <property type="protein sequence ID" value="CDP32689.1"/>
    <property type="molecule type" value="Genomic_DNA"/>
</dbReference>
<reference evidence="1" key="2">
    <citation type="submission" date="2008-07" db="EMBL/GenBank/DDBJ databases">
        <authorList>
            <person name="Genoscope - CEA"/>
        </authorList>
    </citation>
    <scope>NUCLEOTIDE SEQUENCE</scope>
    <source>
        <strain evidence="1">S mat+</strain>
    </source>
</reference>
<proteinExistence type="predicted"/>
<evidence type="ECO:0000313" key="1">
    <source>
        <dbReference type="EMBL" id="CAP69208.1"/>
    </source>
</evidence>
<dbReference type="VEuPathDB" id="FungiDB:PODANS_7_11640"/>
<dbReference type="AlphaFoldDB" id="B2AXT4"/>
<accession>B2AXT4</accession>